<comment type="caution">
    <text evidence="2">The sequence shown here is derived from an EMBL/GenBank/DDBJ whole genome shotgun (WGS) entry which is preliminary data.</text>
</comment>
<dbReference type="AlphaFoldDB" id="J9DES7"/>
<dbReference type="Pfam" id="PF00583">
    <property type="entry name" value="Acetyltransf_1"/>
    <property type="match status" value="1"/>
</dbReference>
<dbReference type="Gene3D" id="3.40.630.30">
    <property type="match status" value="1"/>
</dbReference>
<evidence type="ECO:0000259" key="1">
    <source>
        <dbReference type="PROSITE" id="PS51186"/>
    </source>
</evidence>
<dbReference type="SUPFAM" id="SSF55729">
    <property type="entry name" value="Acyl-CoA N-acyltransferases (Nat)"/>
    <property type="match status" value="1"/>
</dbReference>
<dbReference type="GO" id="GO:0016747">
    <property type="term" value="F:acyltransferase activity, transferring groups other than amino-acyl groups"/>
    <property type="evidence" value="ECO:0007669"/>
    <property type="project" value="InterPro"/>
</dbReference>
<feature type="domain" description="N-acetyltransferase" evidence="1">
    <location>
        <begin position="1"/>
        <end position="146"/>
    </location>
</feature>
<dbReference type="STRING" id="1220535.IMCC14465_15150"/>
<accession>J9DES7</accession>
<dbReference type="Proteomes" id="UP000004836">
    <property type="component" value="Unassembled WGS sequence"/>
</dbReference>
<gene>
    <name evidence="2" type="ORF">IMCC14465_15150</name>
</gene>
<reference evidence="2 3" key="1">
    <citation type="journal article" date="2012" name="J. Bacteriol.">
        <title>Genome Sequence of Strain IMCC14465, Isolated from the East Sea, Belonging to the PS1 Clade of Alphaproteobacteria.</title>
        <authorList>
            <person name="Yang S.J."/>
            <person name="Kang I."/>
            <person name="Cho J.C."/>
        </authorList>
    </citation>
    <scope>NUCLEOTIDE SEQUENCE [LARGE SCALE GENOMIC DNA]</scope>
    <source>
        <strain evidence="2 3">IMCC14465</strain>
    </source>
</reference>
<organism evidence="2 3">
    <name type="scientific">alpha proteobacterium IMCC14465</name>
    <dbReference type="NCBI Taxonomy" id="1220535"/>
    <lineage>
        <taxon>Bacteria</taxon>
        <taxon>Pseudomonadati</taxon>
        <taxon>Pseudomonadota</taxon>
        <taxon>Alphaproteobacteria</taxon>
        <taxon>PS1 clade</taxon>
    </lineage>
</organism>
<dbReference type="CDD" id="cd04301">
    <property type="entry name" value="NAT_SF"/>
    <property type="match status" value="1"/>
</dbReference>
<dbReference type="eggNOG" id="COG3153">
    <property type="taxonomic scope" value="Bacteria"/>
</dbReference>
<dbReference type="InterPro" id="IPR000182">
    <property type="entry name" value="GNAT_dom"/>
</dbReference>
<protein>
    <recommendedName>
        <fullName evidence="1">N-acetyltransferase domain-containing protein</fullName>
    </recommendedName>
</protein>
<keyword evidence="3" id="KW-1185">Reference proteome</keyword>
<name>J9DES7_9PROT</name>
<sequence length="176" mass="19607">MDIRLFQNADLISVQKVLETSFSDEENEEISQFAFDLSTETSSPKILSLVAEVDNQIIGYVSYSPIFLKSDASISGYILAPLAVSTEHQKQGVGRKLINYGIDTLTKAGVGVLLVYGDPDYYGQFGFNEEIGRLFVPPYPLEYPFGWTGMMLDRNATIDMPINFECVAALSKPELW</sequence>
<proteinExistence type="predicted"/>
<dbReference type="PROSITE" id="PS51186">
    <property type="entry name" value="GNAT"/>
    <property type="match status" value="1"/>
</dbReference>
<evidence type="ECO:0000313" key="2">
    <source>
        <dbReference type="EMBL" id="EJW20628.1"/>
    </source>
</evidence>
<dbReference type="OrthoDB" id="9797178at2"/>
<evidence type="ECO:0000313" key="3">
    <source>
        <dbReference type="Proteomes" id="UP000004836"/>
    </source>
</evidence>
<dbReference type="InterPro" id="IPR016181">
    <property type="entry name" value="Acyl_CoA_acyltransferase"/>
</dbReference>
<dbReference type="EMBL" id="ALYF01000006">
    <property type="protein sequence ID" value="EJW20628.1"/>
    <property type="molecule type" value="Genomic_DNA"/>
</dbReference>